<reference evidence="2 3" key="1">
    <citation type="submission" date="2024-01" db="EMBL/GenBank/DDBJ databases">
        <title>The genomes of 5 underutilized Papilionoideae crops provide insights into root nodulation and disease resistanc.</title>
        <authorList>
            <person name="Jiang F."/>
        </authorList>
    </citation>
    <scope>NUCLEOTIDE SEQUENCE [LARGE SCALE GENOMIC DNA]</scope>
    <source>
        <strain evidence="2">DUOXIRENSHENG_FW03</strain>
        <tissue evidence="2">Leaves</tissue>
    </source>
</reference>
<gene>
    <name evidence="2" type="ORF">VNO78_16083</name>
</gene>
<dbReference type="EMBL" id="JAYMYS010000004">
    <property type="protein sequence ID" value="KAK7395524.1"/>
    <property type="molecule type" value="Genomic_DNA"/>
</dbReference>
<organism evidence="2 3">
    <name type="scientific">Psophocarpus tetragonolobus</name>
    <name type="common">Winged bean</name>
    <name type="synonym">Dolichos tetragonolobus</name>
    <dbReference type="NCBI Taxonomy" id="3891"/>
    <lineage>
        <taxon>Eukaryota</taxon>
        <taxon>Viridiplantae</taxon>
        <taxon>Streptophyta</taxon>
        <taxon>Embryophyta</taxon>
        <taxon>Tracheophyta</taxon>
        <taxon>Spermatophyta</taxon>
        <taxon>Magnoliopsida</taxon>
        <taxon>eudicotyledons</taxon>
        <taxon>Gunneridae</taxon>
        <taxon>Pentapetalae</taxon>
        <taxon>rosids</taxon>
        <taxon>fabids</taxon>
        <taxon>Fabales</taxon>
        <taxon>Fabaceae</taxon>
        <taxon>Papilionoideae</taxon>
        <taxon>50 kb inversion clade</taxon>
        <taxon>NPAAA clade</taxon>
        <taxon>indigoferoid/millettioid clade</taxon>
        <taxon>Phaseoleae</taxon>
        <taxon>Psophocarpus</taxon>
    </lineage>
</organism>
<comment type="caution">
    <text evidence="2">The sequence shown here is derived from an EMBL/GenBank/DDBJ whole genome shotgun (WGS) entry which is preliminary data.</text>
</comment>
<proteinExistence type="predicted"/>
<protein>
    <submittedName>
        <fullName evidence="2">Uncharacterized protein</fullName>
    </submittedName>
</protein>
<dbReference type="Proteomes" id="UP001386955">
    <property type="component" value="Unassembled WGS sequence"/>
</dbReference>
<feature type="region of interest" description="Disordered" evidence="1">
    <location>
        <begin position="67"/>
        <end position="122"/>
    </location>
</feature>
<keyword evidence="3" id="KW-1185">Reference proteome</keyword>
<evidence type="ECO:0000313" key="2">
    <source>
        <dbReference type="EMBL" id="KAK7395524.1"/>
    </source>
</evidence>
<name>A0AAN9SH75_PSOTE</name>
<evidence type="ECO:0000256" key="1">
    <source>
        <dbReference type="SAM" id="MobiDB-lite"/>
    </source>
</evidence>
<accession>A0AAN9SH75</accession>
<evidence type="ECO:0000313" key="3">
    <source>
        <dbReference type="Proteomes" id="UP001386955"/>
    </source>
</evidence>
<dbReference type="AlphaFoldDB" id="A0AAN9SH75"/>
<sequence>MQDNLPTTYFQSMFFWPFCCVCSKRQLVYYVVRVLRPRVLWSLGHLVFDMTQKMSMSTKEMKKLWNKKRGGTKTFGDQGASSAAAGKLVKTKHKRPKHNLEKVDDTEVQSADRPVTNQMKGN</sequence>